<evidence type="ECO:0000256" key="7">
    <source>
        <dbReference type="ARBA" id="ARBA00023012"/>
    </source>
</evidence>
<organism evidence="10 11">
    <name type="scientific">Shewanella intestini</name>
    <dbReference type="NCBI Taxonomy" id="2017544"/>
    <lineage>
        <taxon>Bacteria</taxon>
        <taxon>Pseudomonadati</taxon>
        <taxon>Pseudomonadota</taxon>
        <taxon>Gammaproteobacteria</taxon>
        <taxon>Alteromonadales</taxon>
        <taxon>Shewanellaceae</taxon>
        <taxon>Shewanella</taxon>
    </lineage>
</organism>
<keyword evidence="8" id="KW-1133">Transmembrane helix</keyword>
<dbReference type="InterPro" id="IPR000014">
    <property type="entry name" value="PAS"/>
</dbReference>
<sequence length="749" mass="85035">MFKRKKTNKSSKTLLISTQSISWSRKQILSLASELLLLNIAIAIITYLFISMGERSLQDDWAEQRYSELQTVGTLAGERTDFLKFRTITFARGELLRQYLENPTPDRKASLISRWDSLSRNIPELMGLALFSPEGKLKFASSDEIIDLSLPPSVLDPNRALGGNDIYSSPMAFTPINGSLEPYVYQLAWIENPDQSVKGYLVTYNSVIKILQSIKPAFFDQTSPLLLLDTKGYLYAGASQAKPLKGMPDALGSSLSLSYPELWQNMAKNNYGQYHSDDATFVFLKVEMSHQVESTREYYVMSYIRHDDIAKKFFKWKLVLIFVGLTIGLLASLLFIIRQLYHLEKRAKINSMSLAHGLFSSENSCMIINNRGRIVCANAAAYKHINLPSEEVIDRTLQRIFDINDDVYKQIEQVFENRTSWVGEHGLNNEDDQRVFHISISFEAKNTNHWIVAFYDMTVFTQSQQQANQYQMMSEAAVAIVLTDAEGQIVKTNKHFNQLMQYDETAATAETHIHPLLGQELHRQWENILTSIPLQGSWSAQLMPFSKAHFDQSLKLTITGHFTVDNELEYLIITLDESSAHPGVVKGQHVIGQSGNFVMRMSDFEEQFRGMSESTRTQSSLMVIDISPDGLFSHLGDIDQIEKRQKDIEITLLVDVPSTYKIVSWQLGKMLIFLPETTASDTHQYAMKCIDLLKDNELGEGINIGIAGYLEPQNFEQYLAKAEVALRRAKQSGDQSICQAYTRAITLER</sequence>
<evidence type="ECO:0000256" key="3">
    <source>
        <dbReference type="ARBA" id="ARBA00022679"/>
    </source>
</evidence>
<evidence type="ECO:0000256" key="6">
    <source>
        <dbReference type="ARBA" id="ARBA00022840"/>
    </source>
</evidence>
<keyword evidence="11" id="KW-1185">Reference proteome</keyword>
<comment type="caution">
    <text evidence="10">The sequence shown here is derived from an EMBL/GenBank/DDBJ whole genome shotgun (WGS) entry which is preliminary data.</text>
</comment>
<feature type="transmembrane region" description="Helical" evidence="8">
    <location>
        <begin position="316"/>
        <end position="337"/>
    </location>
</feature>
<dbReference type="SUPFAM" id="SSF55785">
    <property type="entry name" value="PYP-like sensor domain (PAS domain)"/>
    <property type="match status" value="1"/>
</dbReference>
<proteinExistence type="predicted"/>
<evidence type="ECO:0000256" key="1">
    <source>
        <dbReference type="ARBA" id="ARBA00004370"/>
    </source>
</evidence>
<dbReference type="CDD" id="cd00130">
    <property type="entry name" value="PAS"/>
    <property type="match status" value="1"/>
</dbReference>
<keyword evidence="2" id="KW-0597">Phosphoprotein</keyword>
<keyword evidence="4" id="KW-0547">Nucleotide-binding</keyword>
<keyword evidence="8" id="KW-0812">Transmembrane</keyword>
<evidence type="ECO:0000259" key="9">
    <source>
        <dbReference type="Pfam" id="PF13426"/>
    </source>
</evidence>
<dbReference type="SUPFAM" id="SSF103190">
    <property type="entry name" value="Sensory domain-like"/>
    <property type="match status" value="2"/>
</dbReference>
<keyword evidence="5" id="KW-0418">Kinase</keyword>
<keyword evidence="3" id="KW-0808">Transferase</keyword>
<comment type="subcellular location">
    <subcellularLocation>
        <location evidence="1">Membrane</location>
    </subcellularLocation>
</comment>
<feature type="domain" description="PAS" evidence="9">
    <location>
        <begin position="364"/>
        <end position="458"/>
    </location>
</feature>
<evidence type="ECO:0000313" key="10">
    <source>
        <dbReference type="EMBL" id="MBR9729414.1"/>
    </source>
</evidence>
<dbReference type="InterPro" id="IPR029151">
    <property type="entry name" value="Sensor-like_sf"/>
</dbReference>
<evidence type="ECO:0000256" key="4">
    <source>
        <dbReference type="ARBA" id="ARBA00022741"/>
    </source>
</evidence>
<dbReference type="InterPro" id="IPR035965">
    <property type="entry name" value="PAS-like_dom_sf"/>
</dbReference>
<feature type="transmembrane region" description="Helical" evidence="8">
    <location>
        <begin position="28"/>
        <end position="50"/>
    </location>
</feature>
<dbReference type="EMBL" id="JAAIKR010000019">
    <property type="protein sequence ID" value="MBR9729414.1"/>
    <property type="molecule type" value="Genomic_DNA"/>
</dbReference>
<dbReference type="Pfam" id="PF13426">
    <property type="entry name" value="PAS_9"/>
    <property type="match status" value="1"/>
</dbReference>
<keyword evidence="7" id="KW-0902">Two-component regulatory system</keyword>
<evidence type="ECO:0000313" key="11">
    <source>
        <dbReference type="Proteomes" id="UP000811844"/>
    </source>
</evidence>
<dbReference type="RefSeq" id="WP_153666161.1">
    <property type="nucleotide sequence ID" value="NZ_JAAIKR010000019.1"/>
</dbReference>
<gene>
    <name evidence="10" type="ORF">G3R48_15650</name>
</gene>
<name>A0ABS5I5W3_9GAMM</name>
<dbReference type="Gene3D" id="3.30.450.20">
    <property type="entry name" value="PAS domain"/>
    <property type="match status" value="3"/>
</dbReference>
<keyword evidence="8" id="KW-0472">Membrane</keyword>
<keyword evidence="6" id="KW-0067">ATP-binding</keyword>
<reference evidence="10 11" key="1">
    <citation type="submission" date="2020-02" db="EMBL/GenBank/DDBJ databases">
        <title>Shewanella WXL01 sp. nov., a marine bacterium isolated from green algae in Luhuitou Fringing Reef (Northern South China Sea).</title>
        <authorList>
            <person name="Wang X."/>
        </authorList>
    </citation>
    <scope>NUCLEOTIDE SEQUENCE [LARGE SCALE GENOMIC DNA]</scope>
    <source>
        <strain evidence="10 11">MCCC 1A01895</strain>
    </source>
</reference>
<accession>A0ABS5I5W3</accession>
<evidence type="ECO:0000256" key="8">
    <source>
        <dbReference type="SAM" id="Phobius"/>
    </source>
</evidence>
<protein>
    <submittedName>
        <fullName evidence="10">PAS domain-containing protein</fullName>
    </submittedName>
</protein>
<evidence type="ECO:0000256" key="2">
    <source>
        <dbReference type="ARBA" id="ARBA00022553"/>
    </source>
</evidence>
<evidence type="ECO:0000256" key="5">
    <source>
        <dbReference type="ARBA" id="ARBA00022777"/>
    </source>
</evidence>
<dbReference type="Proteomes" id="UP000811844">
    <property type="component" value="Unassembled WGS sequence"/>
</dbReference>